<dbReference type="PANTHER" id="PTHR11361:SF34">
    <property type="entry name" value="DNA MISMATCH REPAIR PROTEIN MSH1, MITOCHONDRIAL"/>
    <property type="match status" value="1"/>
</dbReference>
<dbReference type="SUPFAM" id="SSF48334">
    <property type="entry name" value="DNA repair protein MutS, domain III"/>
    <property type="match status" value="1"/>
</dbReference>
<dbReference type="GO" id="GO:0005524">
    <property type="term" value="F:ATP binding"/>
    <property type="evidence" value="ECO:0007669"/>
    <property type="project" value="UniProtKB-UniRule"/>
</dbReference>
<dbReference type="Pfam" id="PF05188">
    <property type="entry name" value="MutS_II"/>
    <property type="match status" value="1"/>
</dbReference>
<evidence type="ECO:0000256" key="6">
    <source>
        <dbReference type="ARBA" id="ARBA00023125"/>
    </source>
</evidence>
<dbReference type="Pfam" id="PF05190">
    <property type="entry name" value="MutS_IV"/>
    <property type="match status" value="1"/>
</dbReference>
<dbReference type="SMART" id="SM00534">
    <property type="entry name" value="MUTSac"/>
    <property type="match status" value="1"/>
</dbReference>
<evidence type="ECO:0000256" key="1">
    <source>
        <dbReference type="ARBA" id="ARBA00006271"/>
    </source>
</evidence>
<dbReference type="InterPro" id="IPR017261">
    <property type="entry name" value="DNA_mismatch_repair_MutS/MSH"/>
</dbReference>
<evidence type="ECO:0000256" key="3">
    <source>
        <dbReference type="ARBA" id="ARBA00022741"/>
    </source>
</evidence>
<feature type="domain" description="DNA mismatch repair proteins mutS family" evidence="12">
    <location>
        <begin position="728"/>
        <end position="744"/>
    </location>
</feature>
<dbReference type="GO" id="GO:0005829">
    <property type="term" value="C:cytosol"/>
    <property type="evidence" value="ECO:0007669"/>
    <property type="project" value="TreeGrafter"/>
</dbReference>
<evidence type="ECO:0000256" key="11">
    <source>
        <dbReference type="SAM" id="Coils"/>
    </source>
</evidence>
<dbReference type="NCBIfam" id="NF003810">
    <property type="entry name" value="PRK05399.1"/>
    <property type="match status" value="1"/>
</dbReference>
<dbReference type="NCBIfam" id="TIGR01070">
    <property type="entry name" value="mutS1"/>
    <property type="match status" value="1"/>
</dbReference>
<feature type="binding site" evidence="9">
    <location>
        <begin position="654"/>
        <end position="661"/>
    </location>
    <ligand>
        <name>ATP</name>
        <dbReference type="ChEBI" id="CHEBI:30616"/>
    </ligand>
</feature>
<evidence type="ECO:0000256" key="5">
    <source>
        <dbReference type="ARBA" id="ARBA00022840"/>
    </source>
</evidence>
<organism evidence="13 14">
    <name type="scientific">Lutibaculum baratangense AMV1</name>
    <dbReference type="NCBI Taxonomy" id="631454"/>
    <lineage>
        <taxon>Bacteria</taxon>
        <taxon>Pseudomonadati</taxon>
        <taxon>Pseudomonadota</taxon>
        <taxon>Alphaproteobacteria</taxon>
        <taxon>Hyphomicrobiales</taxon>
        <taxon>Tepidamorphaceae</taxon>
        <taxon>Lutibaculum</taxon>
    </lineage>
</organism>
<dbReference type="PATRIC" id="fig|631454.5.peg.1208"/>
<evidence type="ECO:0000256" key="8">
    <source>
        <dbReference type="ARBA" id="ARBA00024647"/>
    </source>
</evidence>
<dbReference type="EMBL" id="AWXZ01000017">
    <property type="protein sequence ID" value="ESR25888.1"/>
    <property type="molecule type" value="Genomic_DNA"/>
</dbReference>
<dbReference type="InterPro" id="IPR007695">
    <property type="entry name" value="DNA_mismatch_repair_MutS-lik_N"/>
</dbReference>
<dbReference type="Gene3D" id="1.10.1420.10">
    <property type="match status" value="2"/>
</dbReference>
<protein>
    <recommendedName>
        <fullName evidence="2 9">DNA mismatch repair protein MutS</fullName>
    </recommendedName>
</protein>
<dbReference type="SUPFAM" id="SSF53150">
    <property type="entry name" value="DNA repair protein MutS, domain II"/>
    <property type="match status" value="1"/>
</dbReference>
<dbReference type="STRING" id="631454.N177_1223"/>
<dbReference type="GO" id="GO:0006298">
    <property type="term" value="P:mismatch repair"/>
    <property type="evidence" value="ECO:0007669"/>
    <property type="project" value="UniProtKB-UniRule"/>
</dbReference>
<dbReference type="GO" id="GO:0030983">
    <property type="term" value="F:mismatched DNA binding"/>
    <property type="evidence" value="ECO:0007669"/>
    <property type="project" value="InterPro"/>
</dbReference>
<evidence type="ECO:0000313" key="14">
    <source>
        <dbReference type="Proteomes" id="UP000017819"/>
    </source>
</evidence>
<evidence type="ECO:0000259" key="12">
    <source>
        <dbReference type="PROSITE" id="PS00486"/>
    </source>
</evidence>
<dbReference type="InterPro" id="IPR036678">
    <property type="entry name" value="MutS_con_dom_sf"/>
</dbReference>
<dbReference type="InterPro" id="IPR016151">
    <property type="entry name" value="DNA_mismatch_repair_MutS_N"/>
</dbReference>
<dbReference type="FunFam" id="3.40.1170.10:FF:000001">
    <property type="entry name" value="DNA mismatch repair protein MutS"/>
    <property type="match status" value="1"/>
</dbReference>
<keyword evidence="14" id="KW-1185">Reference proteome</keyword>
<keyword evidence="3 9" id="KW-0547">Nucleotide-binding</keyword>
<dbReference type="Proteomes" id="UP000017819">
    <property type="component" value="Unassembled WGS sequence"/>
</dbReference>
<name>V4TIZ0_9HYPH</name>
<dbReference type="Gene3D" id="6.10.140.430">
    <property type="match status" value="1"/>
</dbReference>
<dbReference type="InterPro" id="IPR007696">
    <property type="entry name" value="DNA_mismatch_repair_MutS_core"/>
</dbReference>
<dbReference type="Gene3D" id="3.30.420.110">
    <property type="entry name" value="MutS, connector domain"/>
    <property type="match status" value="1"/>
</dbReference>
<dbReference type="Gene3D" id="3.40.1170.10">
    <property type="entry name" value="DNA repair protein MutS, domain I"/>
    <property type="match status" value="1"/>
</dbReference>
<dbReference type="SUPFAM" id="SSF52540">
    <property type="entry name" value="P-loop containing nucleoside triphosphate hydrolases"/>
    <property type="match status" value="1"/>
</dbReference>
<evidence type="ECO:0000256" key="9">
    <source>
        <dbReference type="HAMAP-Rule" id="MF_00096"/>
    </source>
</evidence>
<reference evidence="13 14" key="1">
    <citation type="journal article" date="2014" name="Genome Announc.">
        <title>Draft Genome Sequence of Lutibaculum baratangense Strain AMV1T, Isolated from a Mud Volcano in Andamans, India.</title>
        <authorList>
            <person name="Singh A."/>
            <person name="Sreenivas A."/>
            <person name="Sathyanarayana Reddy G."/>
            <person name="Pinnaka A.K."/>
            <person name="Shivaji S."/>
        </authorList>
    </citation>
    <scope>NUCLEOTIDE SEQUENCE [LARGE SCALE GENOMIC DNA]</scope>
    <source>
        <strain evidence="13 14">AMV1</strain>
    </source>
</reference>
<dbReference type="InterPro" id="IPR027417">
    <property type="entry name" value="P-loop_NTPase"/>
</dbReference>
<dbReference type="SUPFAM" id="SSF55271">
    <property type="entry name" value="DNA repair protein MutS, domain I"/>
    <property type="match status" value="1"/>
</dbReference>
<keyword evidence="7 9" id="KW-0234">DNA repair</keyword>
<dbReference type="PANTHER" id="PTHR11361">
    <property type="entry name" value="DNA MISMATCH REPAIR PROTEIN MUTS FAMILY MEMBER"/>
    <property type="match status" value="1"/>
</dbReference>
<dbReference type="GO" id="GO:0140664">
    <property type="term" value="F:ATP-dependent DNA damage sensor activity"/>
    <property type="evidence" value="ECO:0007669"/>
    <property type="project" value="InterPro"/>
</dbReference>
<sequence>MTLEEPRADDADVLDDPRVTPMMRQYLEIKAANPDCLLFYRMGDFYELFFEDAEAASRALGITLTVRGKHLGRDIPMCGVPLHTADDYLQRLIAGGFRVAVCEQLEDPSEARKRGSKSVVQRDVVRLVTPGTLTEERLLDSSRNNFLAALGRVKGAGGDELALAWADISTGEFRLMAVTAGELPAALARVAPGELLVSDALYDSPEYRQALREAKTSVTPLPSAMFDSTAAERRLLSFFAVASLDGFGDLSRADVAAAGALVAYVDRTQKGGRPPLRPPRPEPSGAVVSIDPATRANLELTQTLSGERKGSLLWALDRTVTSAGARELAKRLSAPLTDLKEITRRLDAVGHLVEAREMRASLREALKAAPDLARSRARLALMRGGPRDLACVRDGVVAAGELATILAVGGLPAALEEISARLGALSDELRGALATALVERPPLNRRDGNFIADGYRPELDEARALRDESRQVVAGLQATYQDRTGVRSLKVKHNNVLGYFVEVTAQHEAKMRAEPLSGEFFHRQSLANQIRFSTNELADLEGRIASAADRAMALENEIFDTLCHAIAEEGERLDAAGEALGELDVLCSLAEIAAERDFVRPEVQDGIAFDIEGGRHPVVEQALEAERSGPFVANDCVLGPADGQDAGRLLVITGPNMGGKSTFLRQNALIALLAQAGSFVPARRARIGIVDRLFSRVGAADDLARGRSTFMVEMVETAAILNQAGPRSLVILDEIGRGTATFDGLSIAWAAIEHLHEVNRCRSLFATHFHELTALAETLPRVFNATLRVKEWQGDVVFLHEVVSGTADRSYGVQVARLAGLPEAVLSRAKEVLERLEDTERKSGAAGLVSDLPLFAVHLAREAKPAPAAKDDALRLRMRDLAPDDMTPRDALAALYELKRLAEET</sequence>
<dbReference type="Pfam" id="PF00488">
    <property type="entry name" value="MutS_V"/>
    <property type="match status" value="1"/>
</dbReference>
<keyword evidence="4 9" id="KW-0227">DNA damage</keyword>
<dbReference type="PIRSF" id="PIRSF037677">
    <property type="entry name" value="DNA_mis_repair_Msh6"/>
    <property type="match status" value="1"/>
</dbReference>
<accession>V4TIZ0</accession>
<dbReference type="Pfam" id="PF05192">
    <property type="entry name" value="MutS_III"/>
    <property type="match status" value="1"/>
</dbReference>
<dbReference type="HAMAP" id="MF_00096">
    <property type="entry name" value="MutS"/>
    <property type="match status" value="1"/>
</dbReference>
<dbReference type="Pfam" id="PF01624">
    <property type="entry name" value="MutS_I"/>
    <property type="match status" value="1"/>
</dbReference>
<dbReference type="InterPro" id="IPR000432">
    <property type="entry name" value="DNA_mismatch_repair_MutS_C"/>
</dbReference>
<comment type="caution">
    <text evidence="13">The sequence shown here is derived from an EMBL/GenBank/DDBJ whole genome shotgun (WGS) entry which is preliminary data.</text>
</comment>
<evidence type="ECO:0000256" key="2">
    <source>
        <dbReference type="ARBA" id="ARBA00021982"/>
    </source>
</evidence>
<evidence type="ECO:0000256" key="10">
    <source>
        <dbReference type="RuleBase" id="RU003756"/>
    </source>
</evidence>
<dbReference type="InterPro" id="IPR036187">
    <property type="entry name" value="DNA_mismatch_repair_MutS_sf"/>
</dbReference>
<dbReference type="Gene3D" id="3.40.50.300">
    <property type="entry name" value="P-loop containing nucleotide triphosphate hydrolases"/>
    <property type="match status" value="1"/>
</dbReference>
<dbReference type="CDD" id="cd03284">
    <property type="entry name" value="ABC_MutS1"/>
    <property type="match status" value="1"/>
</dbReference>
<dbReference type="InterPro" id="IPR007861">
    <property type="entry name" value="DNA_mismatch_repair_MutS_clamp"/>
</dbReference>
<comment type="function">
    <text evidence="8 9">This protein is involved in the repair of mismatches in DNA. It is possible that it carries out the mismatch recognition step. This protein has a weak ATPase activity.</text>
</comment>
<dbReference type="PROSITE" id="PS00486">
    <property type="entry name" value="DNA_MISMATCH_REPAIR_2"/>
    <property type="match status" value="1"/>
</dbReference>
<dbReference type="AlphaFoldDB" id="V4TIZ0"/>
<feature type="coiled-coil region" evidence="11">
    <location>
        <begin position="523"/>
        <end position="557"/>
    </location>
</feature>
<dbReference type="SMART" id="SM00533">
    <property type="entry name" value="MUTSd"/>
    <property type="match status" value="1"/>
</dbReference>
<dbReference type="InterPro" id="IPR005748">
    <property type="entry name" value="DNA_mismatch_repair_MutS"/>
</dbReference>
<keyword evidence="5 9" id="KW-0067">ATP-binding</keyword>
<evidence type="ECO:0000256" key="4">
    <source>
        <dbReference type="ARBA" id="ARBA00022763"/>
    </source>
</evidence>
<comment type="similarity">
    <text evidence="1 9 10">Belongs to the DNA mismatch repair MutS family.</text>
</comment>
<keyword evidence="6 9" id="KW-0238">DNA-binding</keyword>
<dbReference type="InterPro" id="IPR007860">
    <property type="entry name" value="DNA_mmatch_repair_MutS_con_dom"/>
</dbReference>
<dbReference type="GO" id="GO:0003684">
    <property type="term" value="F:damaged DNA binding"/>
    <property type="evidence" value="ECO:0007669"/>
    <property type="project" value="UniProtKB-UniRule"/>
</dbReference>
<gene>
    <name evidence="9" type="primary">mutS</name>
    <name evidence="13" type="ORF">N177_1223</name>
</gene>
<evidence type="ECO:0000313" key="13">
    <source>
        <dbReference type="EMBL" id="ESR25888.1"/>
    </source>
</evidence>
<dbReference type="eggNOG" id="COG0249">
    <property type="taxonomic scope" value="Bacteria"/>
</dbReference>
<evidence type="ECO:0000256" key="7">
    <source>
        <dbReference type="ARBA" id="ARBA00023204"/>
    </source>
</evidence>
<proteinExistence type="inferred from homology"/>
<keyword evidence="11" id="KW-0175">Coiled coil</keyword>
<dbReference type="InterPro" id="IPR045076">
    <property type="entry name" value="MutS"/>
</dbReference>